<evidence type="ECO:0008006" key="3">
    <source>
        <dbReference type="Google" id="ProtNLM"/>
    </source>
</evidence>
<evidence type="ECO:0000313" key="1">
    <source>
        <dbReference type="EMBL" id="UUO16641.1"/>
    </source>
</evidence>
<organism evidence="1 2">
    <name type="scientific">Dolichospermum heterosporum TAC447</name>
    <dbReference type="NCBI Taxonomy" id="747523"/>
    <lineage>
        <taxon>Bacteria</taxon>
        <taxon>Bacillati</taxon>
        <taxon>Cyanobacteriota</taxon>
        <taxon>Cyanophyceae</taxon>
        <taxon>Nostocales</taxon>
        <taxon>Aphanizomenonaceae</taxon>
        <taxon>Dolichospermum</taxon>
        <taxon>Dolichospermum heterosporum</taxon>
    </lineage>
</organism>
<name>A0ABY5M0P7_9CYAN</name>
<dbReference type="Proteomes" id="UP001057561">
    <property type="component" value="Chromosome"/>
</dbReference>
<reference evidence="1" key="1">
    <citation type="submission" date="2022-06" db="EMBL/GenBank/DDBJ databases">
        <title>Nostosin G and Spiroidesin B from the Cyanobacterium Dolichospermum sp. NIES-1697.</title>
        <authorList>
            <person name="Phan C.-S."/>
            <person name="Mehjabin J.J."/>
            <person name="Anas A.R.J."/>
            <person name="Hayasaka M."/>
            <person name="Onoki R."/>
            <person name="Wang J."/>
            <person name="Umezawa T."/>
            <person name="Washio K."/>
            <person name="Morikawa M."/>
            <person name="Okino T."/>
        </authorList>
    </citation>
    <scope>NUCLEOTIDE SEQUENCE</scope>
    <source>
        <strain evidence="1">NIES-1697</strain>
    </source>
</reference>
<proteinExistence type="predicted"/>
<accession>A0ABY5M0P7</accession>
<keyword evidence="2" id="KW-1185">Reference proteome</keyword>
<protein>
    <recommendedName>
        <fullName evidence="3">Alpha/beta hydrolase</fullName>
    </recommendedName>
</protein>
<evidence type="ECO:0000313" key="2">
    <source>
        <dbReference type="Proteomes" id="UP001057561"/>
    </source>
</evidence>
<sequence length="65" mass="7777">MFVVRCYSREQGTGNREQEKKLLPITNYQLPITNYQLPITNYQLPITNYQLPITNYQLFSQFECL</sequence>
<gene>
    <name evidence="1" type="ORF">NG743_06315</name>
</gene>
<dbReference type="EMBL" id="CP099464">
    <property type="protein sequence ID" value="UUO16641.1"/>
    <property type="molecule type" value="Genomic_DNA"/>
</dbReference>